<feature type="non-terminal residue" evidence="2">
    <location>
        <position position="1"/>
    </location>
</feature>
<evidence type="ECO:0000313" key="2">
    <source>
        <dbReference type="EMBL" id="SBQ86114.1"/>
    </source>
</evidence>
<reference evidence="2" key="1">
    <citation type="submission" date="2016-05" db="EMBL/GenBank/DDBJ databases">
        <authorList>
            <person name="Lavstsen T."/>
            <person name="Jespersen J.S."/>
        </authorList>
    </citation>
    <scope>NUCLEOTIDE SEQUENCE</scope>
    <source>
        <tissue evidence="2">Brain</tissue>
    </source>
</reference>
<proteinExistence type="predicted"/>
<name>A0A1A8HLQ2_NOTKU</name>
<dbReference type="AlphaFoldDB" id="A0A1A8HLQ2"/>
<gene>
    <name evidence="2" type="primary">PRRC1</name>
</gene>
<organism evidence="2">
    <name type="scientific">Nothobranchius kuhntae</name>
    <name type="common">Beira killifish</name>
    <dbReference type="NCBI Taxonomy" id="321403"/>
    <lineage>
        <taxon>Eukaryota</taxon>
        <taxon>Metazoa</taxon>
        <taxon>Chordata</taxon>
        <taxon>Craniata</taxon>
        <taxon>Vertebrata</taxon>
        <taxon>Euteleostomi</taxon>
        <taxon>Actinopterygii</taxon>
        <taxon>Neopterygii</taxon>
        <taxon>Teleostei</taxon>
        <taxon>Neoteleostei</taxon>
        <taxon>Acanthomorphata</taxon>
        <taxon>Ovalentaria</taxon>
        <taxon>Atherinomorphae</taxon>
        <taxon>Cyprinodontiformes</taxon>
        <taxon>Nothobranchiidae</taxon>
        <taxon>Nothobranchius</taxon>
    </lineage>
</organism>
<dbReference type="EMBL" id="HAED01000269">
    <property type="protein sequence ID" value="SBQ86114.1"/>
    <property type="molecule type" value="Transcribed_RNA"/>
</dbReference>
<reference evidence="2" key="2">
    <citation type="submission" date="2016-06" db="EMBL/GenBank/DDBJ databases">
        <title>The genome of a short-lived fish provides insights into sex chromosome evolution and the genetic control of aging.</title>
        <authorList>
            <person name="Reichwald K."/>
            <person name="Felder M."/>
            <person name="Petzold A."/>
            <person name="Koch P."/>
            <person name="Groth M."/>
            <person name="Platzer M."/>
        </authorList>
    </citation>
    <scope>NUCLEOTIDE SEQUENCE</scope>
    <source>
        <tissue evidence="2">Brain</tissue>
    </source>
</reference>
<evidence type="ECO:0000256" key="1">
    <source>
        <dbReference type="SAM" id="MobiDB-lite"/>
    </source>
</evidence>
<feature type="non-terminal residue" evidence="2">
    <location>
        <position position="62"/>
    </location>
</feature>
<feature type="region of interest" description="Disordered" evidence="1">
    <location>
        <begin position="1"/>
        <end position="26"/>
    </location>
</feature>
<accession>A0A1A8HLQ2</accession>
<protein>
    <submittedName>
        <fullName evidence="2">Proline-rich coiled-coil 1</fullName>
    </submittedName>
</protein>
<sequence>TYLFCFPPTSLGASPPPTKPPSSENRLTGFQPCLPARCLPLTACSPTPTCQPEQSELWCATP</sequence>